<dbReference type="InterPro" id="IPR036890">
    <property type="entry name" value="HATPase_C_sf"/>
</dbReference>
<dbReference type="InterPro" id="IPR050736">
    <property type="entry name" value="Sensor_HK_Regulatory"/>
</dbReference>
<dbReference type="PRINTS" id="PR00344">
    <property type="entry name" value="BCTRLSENSOR"/>
</dbReference>
<evidence type="ECO:0000313" key="11">
    <source>
        <dbReference type="Proteomes" id="UP001431186"/>
    </source>
</evidence>
<gene>
    <name evidence="10" type="ORF">ATTO_02430</name>
</gene>
<organism evidence="10 11">
    <name type="scientific">Leptogranulimonas caecicola</name>
    <dbReference type="NCBI Taxonomy" id="2894156"/>
    <lineage>
        <taxon>Bacteria</taxon>
        <taxon>Bacillati</taxon>
        <taxon>Actinomycetota</taxon>
        <taxon>Coriobacteriia</taxon>
        <taxon>Coriobacteriales</taxon>
        <taxon>Kribbibacteriaceae</taxon>
        <taxon>Leptogranulimonas</taxon>
    </lineage>
</organism>
<evidence type="ECO:0000256" key="3">
    <source>
        <dbReference type="ARBA" id="ARBA00012438"/>
    </source>
</evidence>
<keyword evidence="11" id="KW-1185">Reference proteome</keyword>
<protein>
    <recommendedName>
        <fullName evidence="3">histidine kinase</fullName>
        <ecNumber evidence="3">2.7.13.3</ecNumber>
    </recommendedName>
</protein>
<dbReference type="KEGG" id="lcal:ATTO_02430"/>
<dbReference type="AlphaFoldDB" id="A0AAU9CHC5"/>
<evidence type="ECO:0000313" key="10">
    <source>
        <dbReference type="EMBL" id="BDC90371.1"/>
    </source>
</evidence>
<evidence type="ECO:0000259" key="9">
    <source>
        <dbReference type="PROSITE" id="PS50109"/>
    </source>
</evidence>
<evidence type="ECO:0000256" key="1">
    <source>
        <dbReference type="ARBA" id="ARBA00000085"/>
    </source>
</evidence>
<accession>A0AAU9CHC5</accession>
<proteinExistence type="predicted"/>
<feature type="domain" description="Histidine kinase" evidence="9">
    <location>
        <begin position="205"/>
        <end position="468"/>
    </location>
</feature>
<dbReference type="SUPFAM" id="SSF47384">
    <property type="entry name" value="Homodimeric domain of signal transducing histidine kinase"/>
    <property type="match status" value="1"/>
</dbReference>
<feature type="transmembrane region" description="Helical" evidence="8">
    <location>
        <begin position="28"/>
        <end position="48"/>
    </location>
</feature>
<dbReference type="PANTHER" id="PTHR43711:SF1">
    <property type="entry name" value="HISTIDINE KINASE 1"/>
    <property type="match status" value="1"/>
</dbReference>
<sequence length="478" mass="51874">MPVIDRVTKGAPVNIHNNPQTRQLSRSLWLRLALMVVVWSLFCALFALTTQDFWHTVGEAVARTQSPWQQYPTADYNALVEHGLFNGEREYQVQMIYDAAGEPTYYVRDITIYEQLRALKGPLALGAYLLGLLVIAGLVLRRSIGYYAQLTGAVAQLVANPEDPVRLSDELSVTEQELNQVRCQRIAADKAAHAAEHRKDELVTYLAHDLRTPMTSVIGYLDLLCEVPELPNDAKERYIAIARDRAVRLEGLVEELFEITRFNLQTIPLERQEVDLAMLAEQVADEAYPDACDHHLTIKVTAQEGAICSVDPERIARMLGNLLRNAVAHATPHTEISVAVTCTSMPQGPNVPAVMTPAPGAPTPPAEAEAAAMSAAAPMNGHDSEGAASRGPEAVELAVADHGPDIPPELIPHVFERFVRGDESRGQEGGTGLGLSIVQEIVQAHEGLVSVESGGGTTVFRVFLPKTPISAGDVGALA</sequence>
<evidence type="ECO:0000256" key="8">
    <source>
        <dbReference type="SAM" id="Phobius"/>
    </source>
</evidence>
<dbReference type="PROSITE" id="PS50109">
    <property type="entry name" value="HIS_KIN"/>
    <property type="match status" value="1"/>
</dbReference>
<dbReference type="Proteomes" id="UP001431186">
    <property type="component" value="Chromosome"/>
</dbReference>
<dbReference type="Gene3D" id="1.10.287.130">
    <property type="match status" value="1"/>
</dbReference>
<dbReference type="Pfam" id="PF02518">
    <property type="entry name" value="HATPase_c"/>
    <property type="match status" value="1"/>
</dbReference>
<name>A0AAU9CHC5_9ACTN</name>
<keyword evidence="8" id="KW-1133">Transmembrane helix</keyword>
<dbReference type="InterPro" id="IPR005467">
    <property type="entry name" value="His_kinase_dom"/>
</dbReference>
<dbReference type="SUPFAM" id="SSF55874">
    <property type="entry name" value="ATPase domain of HSP90 chaperone/DNA topoisomerase II/histidine kinase"/>
    <property type="match status" value="1"/>
</dbReference>
<dbReference type="Gene3D" id="3.30.565.10">
    <property type="entry name" value="Histidine kinase-like ATPase, C-terminal domain"/>
    <property type="match status" value="1"/>
</dbReference>
<dbReference type="InterPro" id="IPR004358">
    <property type="entry name" value="Sig_transdc_His_kin-like_C"/>
</dbReference>
<keyword evidence="7" id="KW-0902">Two-component regulatory system</keyword>
<dbReference type="CDD" id="cd00082">
    <property type="entry name" value="HisKA"/>
    <property type="match status" value="1"/>
</dbReference>
<keyword evidence="8" id="KW-0812">Transmembrane</keyword>
<dbReference type="Pfam" id="PF00512">
    <property type="entry name" value="HisKA"/>
    <property type="match status" value="1"/>
</dbReference>
<keyword evidence="8" id="KW-0472">Membrane</keyword>
<dbReference type="GO" id="GO:0005886">
    <property type="term" value="C:plasma membrane"/>
    <property type="evidence" value="ECO:0007669"/>
    <property type="project" value="UniProtKB-SubCell"/>
</dbReference>
<evidence type="ECO:0000256" key="5">
    <source>
        <dbReference type="ARBA" id="ARBA00022679"/>
    </source>
</evidence>
<dbReference type="EMBL" id="AP025285">
    <property type="protein sequence ID" value="BDC90371.1"/>
    <property type="molecule type" value="Genomic_DNA"/>
</dbReference>
<reference evidence="10" key="1">
    <citation type="submission" date="2021-11" db="EMBL/GenBank/DDBJ databases">
        <title>Complete genome sequence of Atopobiaceae bacterium TOC12.</title>
        <authorList>
            <person name="Morinaga K."/>
            <person name="Kusada H."/>
            <person name="Tamaki H."/>
        </authorList>
    </citation>
    <scope>NUCLEOTIDE SEQUENCE</scope>
    <source>
        <strain evidence="10">TOC12</strain>
    </source>
</reference>
<comment type="subcellular location">
    <subcellularLocation>
        <location evidence="2">Cell membrane</location>
    </subcellularLocation>
</comment>
<evidence type="ECO:0000256" key="4">
    <source>
        <dbReference type="ARBA" id="ARBA00022553"/>
    </source>
</evidence>
<keyword evidence="6" id="KW-0418">Kinase</keyword>
<comment type="catalytic activity">
    <reaction evidence="1">
        <text>ATP + protein L-histidine = ADP + protein N-phospho-L-histidine.</text>
        <dbReference type="EC" id="2.7.13.3"/>
    </reaction>
</comment>
<keyword evidence="5" id="KW-0808">Transferase</keyword>
<dbReference type="SMART" id="SM00387">
    <property type="entry name" value="HATPase_c"/>
    <property type="match status" value="1"/>
</dbReference>
<dbReference type="PANTHER" id="PTHR43711">
    <property type="entry name" value="TWO-COMPONENT HISTIDINE KINASE"/>
    <property type="match status" value="1"/>
</dbReference>
<keyword evidence="4" id="KW-0597">Phosphoprotein</keyword>
<dbReference type="InterPro" id="IPR003661">
    <property type="entry name" value="HisK_dim/P_dom"/>
</dbReference>
<dbReference type="InterPro" id="IPR003594">
    <property type="entry name" value="HATPase_dom"/>
</dbReference>
<feature type="transmembrane region" description="Helical" evidence="8">
    <location>
        <begin position="123"/>
        <end position="140"/>
    </location>
</feature>
<dbReference type="InterPro" id="IPR036097">
    <property type="entry name" value="HisK_dim/P_sf"/>
</dbReference>
<dbReference type="GO" id="GO:0000155">
    <property type="term" value="F:phosphorelay sensor kinase activity"/>
    <property type="evidence" value="ECO:0007669"/>
    <property type="project" value="InterPro"/>
</dbReference>
<evidence type="ECO:0000256" key="6">
    <source>
        <dbReference type="ARBA" id="ARBA00022777"/>
    </source>
</evidence>
<dbReference type="SMART" id="SM00388">
    <property type="entry name" value="HisKA"/>
    <property type="match status" value="1"/>
</dbReference>
<evidence type="ECO:0000256" key="2">
    <source>
        <dbReference type="ARBA" id="ARBA00004236"/>
    </source>
</evidence>
<dbReference type="EC" id="2.7.13.3" evidence="3"/>
<evidence type="ECO:0000256" key="7">
    <source>
        <dbReference type="ARBA" id="ARBA00023012"/>
    </source>
</evidence>